<dbReference type="PROSITE" id="PS01055">
    <property type="entry name" value="DNA_LIGASE_N1"/>
    <property type="match status" value="1"/>
</dbReference>
<dbReference type="InterPro" id="IPR004149">
    <property type="entry name" value="Znf_DNAligase_C4"/>
</dbReference>
<evidence type="ECO:0000256" key="3">
    <source>
        <dbReference type="ARBA" id="ARBA00012722"/>
    </source>
</evidence>
<dbReference type="FunFam" id="3.40.50.10190:FF:000004">
    <property type="entry name" value="DNA ligase"/>
    <property type="match status" value="1"/>
</dbReference>
<dbReference type="SUPFAM" id="SSF47781">
    <property type="entry name" value="RuvA domain 2-like"/>
    <property type="match status" value="1"/>
</dbReference>
<evidence type="ECO:0000256" key="2">
    <source>
        <dbReference type="ARBA" id="ARBA00004067"/>
    </source>
</evidence>
<name>A0A0A2WKZ4_BEABA</name>
<dbReference type="Pfam" id="PF00533">
    <property type="entry name" value="BRCT"/>
    <property type="match status" value="1"/>
</dbReference>
<gene>
    <name evidence="14" type="ORF">BBAD15_g229</name>
</gene>
<dbReference type="AlphaFoldDB" id="A0A0A2WKZ4"/>
<dbReference type="InterPro" id="IPR004150">
    <property type="entry name" value="NAD_DNA_ligase_OB"/>
</dbReference>
<dbReference type="Pfam" id="PF01653">
    <property type="entry name" value="DNA_ligase_aden"/>
    <property type="match status" value="1"/>
</dbReference>
<dbReference type="GO" id="GO:0046872">
    <property type="term" value="F:metal ion binding"/>
    <property type="evidence" value="ECO:0007669"/>
    <property type="project" value="UniProtKB-KW"/>
</dbReference>
<dbReference type="FunFam" id="3.30.470.30:FF:000001">
    <property type="entry name" value="DNA ligase"/>
    <property type="match status" value="1"/>
</dbReference>
<comment type="cofactor">
    <cofactor evidence="1">
        <name>Mg(2+)</name>
        <dbReference type="ChEBI" id="CHEBI:18420"/>
    </cofactor>
</comment>
<dbReference type="Gene3D" id="3.30.470.30">
    <property type="entry name" value="DNA ligase/mRNA capping enzyme"/>
    <property type="match status" value="1"/>
</dbReference>
<protein>
    <recommendedName>
        <fullName evidence="3">DNA ligase (NAD(+))</fullName>
        <ecNumber evidence="3">6.5.1.2</ecNumber>
    </recommendedName>
</protein>
<evidence type="ECO:0000256" key="5">
    <source>
        <dbReference type="ARBA" id="ARBA00022705"/>
    </source>
</evidence>
<sequence length="672" mass="73471">MDSIEQQLNHLRTTLRHHEYLYHVQDNPEIPDAEYDRLMRELRALEEAHPELITQDSPTQRVGAAPLSEFTQVRHEVPMLSLDNVFDEASYLAFNKRVLDRLKSSDALTFCCELKLDGLAVSLLYEDGVLVRAATRGDGTTGENITANVRTIRAIPLKLQGDNIPRRLEVRGEVFLPQAGFEKINEEARRTGGKVFANPRNAAAGSLRQLDPRITAKRPLTFFCYGVGLLEGGELPASHMARLQQFKAWGLPVSDRIRLCSTPEEVLAFYHQVEADRPTLGFDIDGVVIKVDSLALQETLGFVARAPRWAVAFKFPAQEQMTTVRDVEFQVGRTGAITPVARLEPVQVAGVLVSNATLHNADEIERLGLRIGDRVVIRRAGDVIPQVVGVVETERPENTQEIIFPTHCPVCGSDVERVEGEAVARCTGGLICGAQRKEALKHFVSRRAMDVDGMGDKIIDQLVEKEYVATPADLFTLSAGKLTGLDRMGPKSAQNVVDALEKAKETTFARFLYALGIREVGEATAAGLAAHFGTLDALISASIEELQKVPDVGIVVATHTFNFFAEESNRDVIRQLTEEAGVHWPAPVVVKAEEIDSPFAGKTVVLTGSLSILSRDEAKDRLTALGAKVAGSVSKKTDLVIAGEAAGSKLVKAQELGITVIDEAEMIRLLGD</sequence>
<dbReference type="Gene3D" id="1.10.150.20">
    <property type="entry name" value="5' to 3' exonuclease, C-terminal subdomain"/>
    <property type="match status" value="2"/>
</dbReference>
<dbReference type="InterPro" id="IPR013839">
    <property type="entry name" value="DNAligase_adenylation"/>
</dbReference>
<dbReference type="PANTHER" id="PTHR23389:SF9">
    <property type="entry name" value="DNA LIGASE"/>
    <property type="match status" value="1"/>
</dbReference>
<dbReference type="InterPro" id="IPR012340">
    <property type="entry name" value="NA-bd_OB-fold"/>
</dbReference>
<keyword evidence="6" id="KW-0479">Metal-binding</keyword>
<dbReference type="Proteomes" id="UP000030106">
    <property type="component" value="Unassembled WGS sequence"/>
</dbReference>
<evidence type="ECO:0000256" key="12">
    <source>
        <dbReference type="ARBA" id="ARBA00034005"/>
    </source>
</evidence>
<evidence type="ECO:0000313" key="15">
    <source>
        <dbReference type="Proteomes" id="UP000030106"/>
    </source>
</evidence>
<dbReference type="InterPro" id="IPR010994">
    <property type="entry name" value="RuvA_2-like"/>
</dbReference>
<dbReference type="GO" id="GO:0006260">
    <property type="term" value="P:DNA replication"/>
    <property type="evidence" value="ECO:0007669"/>
    <property type="project" value="UniProtKB-KW"/>
</dbReference>
<keyword evidence="7" id="KW-0227">DNA damage</keyword>
<dbReference type="EC" id="6.5.1.2" evidence="3"/>
<dbReference type="Pfam" id="PF14520">
    <property type="entry name" value="HHH_5"/>
    <property type="match status" value="1"/>
</dbReference>
<dbReference type="Gene3D" id="2.40.50.140">
    <property type="entry name" value="Nucleic acid-binding proteins"/>
    <property type="match status" value="1"/>
</dbReference>
<reference evidence="14 15" key="1">
    <citation type="submission" date="2012-10" db="EMBL/GenBank/DDBJ databases">
        <title>Genome sequencing and analysis of entomopathogenic fungi Beauveria bassiana D1-5.</title>
        <authorList>
            <person name="Li Q."/>
            <person name="Wang L."/>
            <person name="Zhang Z."/>
            <person name="Wang Q."/>
            <person name="Ren J."/>
            <person name="Wang M."/>
            <person name="Xu W."/>
            <person name="Wang J."/>
            <person name="Lu Y."/>
            <person name="Du Q."/>
            <person name="Sun Z."/>
        </authorList>
    </citation>
    <scope>NUCLEOTIDE SEQUENCE [LARGE SCALE GENOMIC DNA]</scope>
    <source>
        <strain evidence="14 15">D1-5</strain>
    </source>
</reference>
<dbReference type="FunFam" id="1.10.150.20:FF:000007">
    <property type="entry name" value="DNA ligase"/>
    <property type="match status" value="1"/>
</dbReference>
<feature type="domain" description="BRCT" evidence="13">
    <location>
        <begin position="594"/>
        <end position="672"/>
    </location>
</feature>
<proteinExistence type="inferred from homology"/>
<keyword evidence="4 14" id="KW-0436">Ligase</keyword>
<evidence type="ECO:0000256" key="10">
    <source>
        <dbReference type="ARBA" id="ARBA00023027"/>
    </source>
</evidence>
<dbReference type="InterPro" id="IPR003583">
    <property type="entry name" value="Hlx-hairpin-Hlx_DNA-bd_motif"/>
</dbReference>
<dbReference type="STRING" id="1245745.A0A0A2WKZ4"/>
<comment type="caution">
    <text evidence="14">The sequence shown here is derived from an EMBL/GenBank/DDBJ whole genome shotgun (WGS) entry which is preliminary data.</text>
</comment>
<dbReference type="SUPFAM" id="SSF56091">
    <property type="entry name" value="DNA ligase/mRNA capping enzyme, catalytic domain"/>
    <property type="match status" value="1"/>
</dbReference>
<dbReference type="InterPro" id="IPR013840">
    <property type="entry name" value="DNAligase_N"/>
</dbReference>
<dbReference type="InterPro" id="IPR019793">
    <property type="entry name" value="Peroxidases_heam-ligand_BS"/>
</dbReference>
<dbReference type="InterPro" id="IPR033136">
    <property type="entry name" value="DNA_ligase_CS"/>
</dbReference>
<dbReference type="PANTHER" id="PTHR23389">
    <property type="entry name" value="CHROMOSOME TRANSMISSION FIDELITY FACTOR 18"/>
    <property type="match status" value="1"/>
</dbReference>
<dbReference type="InterPro" id="IPR036420">
    <property type="entry name" value="BRCT_dom_sf"/>
</dbReference>
<dbReference type="InterPro" id="IPR001357">
    <property type="entry name" value="BRCT_dom"/>
</dbReference>
<dbReference type="PROSITE" id="PS00435">
    <property type="entry name" value="PEROXIDASE_1"/>
    <property type="match status" value="1"/>
</dbReference>
<dbReference type="PROSITE" id="PS01056">
    <property type="entry name" value="DNA_LIGASE_N2"/>
    <property type="match status" value="1"/>
</dbReference>
<keyword evidence="8" id="KW-0862">Zinc</keyword>
<evidence type="ECO:0000256" key="8">
    <source>
        <dbReference type="ARBA" id="ARBA00022833"/>
    </source>
</evidence>
<dbReference type="Pfam" id="PF03119">
    <property type="entry name" value="DNA_ligase_ZBD"/>
    <property type="match status" value="1"/>
</dbReference>
<dbReference type="SUPFAM" id="SSF50249">
    <property type="entry name" value="Nucleic acid-binding proteins"/>
    <property type="match status" value="1"/>
</dbReference>
<dbReference type="SMART" id="SM00532">
    <property type="entry name" value="LIGANc"/>
    <property type="match status" value="1"/>
</dbReference>
<evidence type="ECO:0000256" key="4">
    <source>
        <dbReference type="ARBA" id="ARBA00022598"/>
    </source>
</evidence>
<evidence type="ECO:0000313" key="14">
    <source>
        <dbReference type="EMBL" id="KGQ13749.1"/>
    </source>
</evidence>
<dbReference type="InterPro" id="IPR001679">
    <property type="entry name" value="DNA_ligase"/>
</dbReference>
<evidence type="ECO:0000256" key="9">
    <source>
        <dbReference type="ARBA" id="ARBA00022842"/>
    </source>
</evidence>
<dbReference type="SUPFAM" id="SSF52113">
    <property type="entry name" value="BRCT domain"/>
    <property type="match status" value="1"/>
</dbReference>
<dbReference type="InterPro" id="IPR041663">
    <property type="entry name" value="DisA/LigA_HHH"/>
</dbReference>
<dbReference type="CDD" id="cd17748">
    <property type="entry name" value="BRCT_DNA_ligase_like"/>
    <property type="match status" value="1"/>
</dbReference>
<evidence type="ECO:0000256" key="1">
    <source>
        <dbReference type="ARBA" id="ARBA00001946"/>
    </source>
</evidence>
<organism evidence="14 15">
    <name type="scientific">Beauveria bassiana D1-5</name>
    <dbReference type="NCBI Taxonomy" id="1245745"/>
    <lineage>
        <taxon>Eukaryota</taxon>
        <taxon>Fungi</taxon>
        <taxon>Dikarya</taxon>
        <taxon>Ascomycota</taxon>
        <taxon>Pezizomycotina</taxon>
        <taxon>Sordariomycetes</taxon>
        <taxon>Hypocreomycetidae</taxon>
        <taxon>Hypocreales</taxon>
        <taxon>Cordycipitaceae</taxon>
        <taxon>Beauveria</taxon>
    </lineage>
</organism>
<dbReference type="GO" id="GO:0003677">
    <property type="term" value="F:DNA binding"/>
    <property type="evidence" value="ECO:0007669"/>
    <property type="project" value="InterPro"/>
</dbReference>
<comment type="catalytic activity">
    <reaction evidence="12">
        <text>NAD(+) + (deoxyribonucleotide)n-3'-hydroxyl + 5'-phospho-(deoxyribonucleotide)m = (deoxyribonucleotide)n+m + AMP + beta-nicotinamide D-nucleotide.</text>
        <dbReference type="EC" id="6.5.1.2"/>
    </reaction>
</comment>
<keyword evidence="5" id="KW-0235">DNA replication</keyword>
<dbReference type="InterPro" id="IPR018239">
    <property type="entry name" value="DNA_ligase_AS"/>
</dbReference>
<keyword evidence="11" id="KW-0234">DNA repair</keyword>
<dbReference type="GO" id="GO:0005829">
    <property type="term" value="C:cytosol"/>
    <property type="evidence" value="ECO:0007669"/>
    <property type="project" value="TreeGrafter"/>
</dbReference>
<evidence type="ECO:0000259" key="13">
    <source>
        <dbReference type="PROSITE" id="PS50172"/>
    </source>
</evidence>
<evidence type="ECO:0000256" key="7">
    <source>
        <dbReference type="ARBA" id="ARBA00022763"/>
    </source>
</evidence>
<evidence type="ECO:0000256" key="6">
    <source>
        <dbReference type="ARBA" id="ARBA00022723"/>
    </source>
</evidence>
<evidence type="ECO:0000256" key="11">
    <source>
        <dbReference type="ARBA" id="ARBA00023204"/>
    </source>
</evidence>
<keyword evidence="9" id="KW-0460">Magnesium</keyword>
<dbReference type="NCBIfam" id="TIGR00575">
    <property type="entry name" value="dnlj"/>
    <property type="match status" value="1"/>
</dbReference>
<dbReference type="FunFam" id="1.10.150.20:FF:000006">
    <property type="entry name" value="DNA ligase"/>
    <property type="match status" value="1"/>
</dbReference>
<dbReference type="Gene3D" id="1.10.287.610">
    <property type="entry name" value="Helix hairpin bin"/>
    <property type="match status" value="1"/>
</dbReference>
<dbReference type="GO" id="GO:0006281">
    <property type="term" value="P:DNA repair"/>
    <property type="evidence" value="ECO:0007669"/>
    <property type="project" value="UniProtKB-KW"/>
</dbReference>
<keyword evidence="10" id="KW-0520">NAD</keyword>
<dbReference type="FunFam" id="6.20.10.30:FF:000001">
    <property type="entry name" value="DNA ligase"/>
    <property type="match status" value="1"/>
</dbReference>
<dbReference type="HOGENOM" id="CLU_007764_2_1_1"/>
<dbReference type="FunFam" id="1.10.287.610:FF:000002">
    <property type="entry name" value="DNA ligase"/>
    <property type="match status" value="1"/>
</dbReference>
<comment type="function">
    <text evidence="2">DNA ligase that catalyzes the formation of phosphodiester linkages between 5'-phosphoryl and 3'-hydroxyl groups in double-stranded DNA using NAD as a coenzyme and as the energy source for the reaction. It is essential for DNA replication and repair of damaged DNA.</text>
</comment>
<dbReference type="Gene3D" id="6.20.10.30">
    <property type="match status" value="1"/>
</dbReference>
<dbReference type="Gene3D" id="3.40.50.10190">
    <property type="entry name" value="BRCT domain"/>
    <property type="match status" value="1"/>
</dbReference>
<dbReference type="GO" id="GO:0003911">
    <property type="term" value="F:DNA ligase (NAD+) activity"/>
    <property type="evidence" value="ECO:0007669"/>
    <property type="project" value="UniProtKB-EC"/>
</dbReference>
<dbReference type="PIRSF" id="PIRSF001604">
    <property type="entry name" value="LigA"/>
    <property type="match status" value="1"/>
</dbReference>
<dbReference type="Pfam" id="PF03120">
    <property type="entry name" value="OB_DNA_ligase"/>
    <property type="match status" value="1"/>
</dbReference>
<dbReference type="NCBIfam" id="NF005932">
    <property type="entry name" value="PRK07956.1"/>
    <property type="match status" value="1"/>
</dbReference>
<dbReference type="FunFam" id="2.40.50.140:FF:000012">
    <property type="entry name" value="DNA ligase"/>
    <property type="match status" value="1"/>
</dbReference>
<dbReference type="SMART" id="SM00292">
    <property type="entry name" value="BRCT"/>
    <property type="match status" value="1"/>
</dbReference>
<accession>A0A0A2WKZ4</accession>
<dbReference type="HAMAP" id="MF_01588">
    <property type="entry name" value="DNA_ligase_A"/>
    <property type="match status" value="1"/>
</dbReference>
<dbReference type="SMART" id="SM00278">
    <property type="entry name" value="HhH1"/>
    <property type="match status" value="4"/>
</dbReference>
<dbReference type="Pfam" id="PF12826">
    <property type="entry name" value="HHH_2"/>
    <property type="match status" value="1"/>
</dbReference>
<dbReference type="EMBL" id="ANFO01000023">
    <property type="protein sequence ID" value="KGQ13749.1"/>
    <property type="molecule type" value="Genomic_DNA"/>
</dbReference>
<dbReference type="PROSITE" id="PS50172">
    <property type="entry name" value="BRCT"/>
    <property type="match status" value="1"/>
</dbReference>
<dbReference type="CDD" id="cd00114">
    <property type="entry name" value="LIGANc"/>
    <property type="match status" value="1"/>
</dbReference>